<dbReference type="Proteomes" id="UP000199385">
    <property type="component" value="Chromosome I"/>
</dbReference>
<evidence type="ECO:0000256" key="3">
    <source>
        <dbReference type="ARBA" id="ARBA00022989"/>
    </source>
</evidence>
<keyword evidence="3 5" id="KW-1133">Transmembrane helix</keyword>
<dbReference type="PATRIC" id="fig|261654.4.peg.692"/>
<dbReference type="OrthoDB" id="165191at2"/>
<evidence type="ECO:0000313" key="7">
    <source>
        <dbReference type="Proteomes" id="UP000199385"/>
    </source>
</evidence>
<sequence length="115" mass="11947">MFISYLVVTLILAAVLTISAVLTATGNPAVRAQMTDVGVPRSWLPWLAACKLAGAVGLVLGSVIPLLGVLASIGVICYFIGAVWTHLRARNFALVPPVVLGLAAVAALLLRIWSA</sequence>
<organism evidence="6 7">
    <name type="scientific">Micromonospora auratinigra</name>
    <dbReference type="NCBI Taxonomy" id="261654"/>
    <lineage>
        <taxon>Bacteria</taxon>
        <taxon>Bacillati</taxon>
        <taxon>Actinomycetota</taxon>
        <taxon>Actinomycetes</taxon>
        <taxon>Micromonosporales</taxon>
        <taxon>Micromonosporaceae</taxon>
        <taxon>Micromonospora</taxon>
    </lineage>
</organism>
<evidence type="ECO:0000313" key="6">
    <source>
        <dbReference type="EMBL" id="SBT38805.1"/>
    </source>
</evidence>
<comment type="subcellular location">
    <subcellularLocation>
        <location evidence="1">Membrane</location>
        <topology evidence="1">Multi-pass membrane protein</topology>
    </subcellularLocation>
</comment>
<proteinExistence type="predicted"/>
<evidence type="ECO:0000256" key="4">
    <source>
        <dbReference type="ARBA" id="ARBA00023136"/>
    </source>
</evidence>
<protein>
    <submittedName>
        <fullName evidence="6">DoxX-like family protein</fullName>
    </submittedName>
</protein>
<evidence type="ECO:0000256" key="5">
    <source>
        <dbReference type="SAM" id="Phobius"/>
    </source>
</evidence>
<dbReference type="EMBL" id="LT594323">
    <property type="protein sequence ID" value="SBT38805.1"/>
    <property type="molecule type" value="Genomic_DNA"/>
</dbReference>
<dbReference type="STRING" id="261654.GA0070611_0681"/>
<keyword evidence="2 5" id="KW-0812">Transmembrane</keyword>
<keyword evidence="4 5" id="KW-0472">Membrane</keyword>
<reference evidence="7" key="1">
    <citation type="submission" date="2016-06" db="EMBL/GenBank/DDBJ databases">
        <authorList>
            <person name="Varghese N."/>
            <person name="Submissions Spin"/>
        </authorList>
    </citation>
    <scope>NUCLEOTIDE SEQUENCE [LARGE SCALE GENOMIC DNA]</scope>
    <source>
        <strain evidence="7">DSM 44815</strain>
    </source>
</reference>
<gene>
    <name evidence="6" type="ORF">GA0070611_0681</name>
</gene>
<dbReference type="InterPro" id="IPR032808">
    <property type="entry name" value="DoxX"/>
</dbReference>
<name>A0A1A8Z4M8_9ACTN</name>
<dbReference type="AlphaFoldDB" id="A0A1A8Z4M8"/>
<evidence type="ECO:0000256" key="2">
    <source>
        <dbReference type="ARBA" id="ARBA00022692"/>
    </source>
</evidence>
<feature type="transmembrane region" description="Helical" evidence="5">
    <location>
        <begin position="56"/>
        <end position="80"/>
    </location>
</feature>
<dbReference type="GO" id="GO:0016020">
    <property type="term" value="C:membrane"/>
    <property type="evidence" value="ECO:0007669"/>
    <property type="project" value="UniProtKB-SubCell"/>
</dbReference>
<evidence type="ECO:0000256" key="1">
    <source>
        <dbReference type="ARBA" id="ARBA00004141"/>
    </source>
</evidence>
<dbReference type="Pfam" id="PF13564">
    <property type="entry name" value="DoxX_2"/>
    <property type="match status" value="1"/>
</dbReference>
<feature type="transmembrane region" description="Helical" evidence="5">
    <location>
        <begin position="92"/>
        <end position="113"/>
    </location>
</feature>
<accession>A0A1A8Z4M8</accession>
<dbReference type="RefSeq" id="WP_091657177.1">
    <property type="nucleotide sequence ID" value="NZ_LT594323.1"/>
</dbReference>
<keyword evidence="7" id="KW-1185">Reference proteome</keyword>